<proteinExistence type="predicted"/>
<keyword evidence="2" id="KW-1185">Reference proteome</keyword>
<sequence>MTNNSADRRIKDRFPASRLRVQLREKGFFGRGKPPVAVTCLDLNRYGMAVLCPRPVDEGARLALDIEGKYINEPRIDACVMSCQPFQTGFRISLQFSYCLDKKGYSRAMDNALSRIEGFYNRLVS</sequence>
<reference evidence="1 2" key="1">
    <citation type="submission" date="2018-03" db="EMBL/GenBank/DDBJ databases">
        <title>Marinobacter brunus sp. nov., a marine bacterium of Gamma-proteobacteria isolated from the surface seawater of the South China Sea.</title>
        <authorList>
            <person name="Cheng H."/>
            <person name="Wu Y.-H."/>
            <person name="Xamxidin M."/>
            <person name="Xu X.-W."/>
        </authorList>
    </citation>
    <scope>NUCLEOTIDE SEQUENCE [LARGE SCALE GENOMIC DNA]</scope>
    <source>
        <strain evidence="1 2">JCM 30472</strain>
    </source>
</reference>
<evidence type="ECO:0000313" key="2">
    <source>
        <dbReference type="Proteomes" id="UP000238385"/>
    </source>
</evidence>
<name>A0A2T1KAF3_9GAMM</name>
<dbReference type="OrthoDB" id="6078175at2"/>
<accession>A0A2T1KAF3</accession>
<dbReference type="RefSeq" id="WP_106673642.1">
    <property type="nucleotide sequence ID" value="NZ_BMFE01000002.1"/>
</dbReference>
<dbReference type="AlphaFoldDB" id="A0A2T1KAF3"/>
<evidence type="ECO:0000313" key="1">
    <source>
        <dbReference type="EMBL" id="PSF07020.1"/>
    </source>
</evidence>
<gene>
    <name evidence="1" type="ORF">C7H08_17455</name>
</gene>
<comment type="caution">
    <text evidence="1">The sequence shown here is derived from an EMBL/GenBank/DDBJ whole genome shotgun (WGS) entry which is preliminary data.</text>
</comment>
<organism evidence="1 2">
    <name type="scientific">Marinobacter halophilus</name>
    <dbReference type="NCBI Taxonomy" id="1323740"/>
    <lineage>
        <taxon>Bacteria</taxon>
        <taxon>Pseudomonadati</taxon>
        <taxon>Pseudomonadota</taxon>
        <taxon>Gammaproteobacteria</taxon>
        <taxon>Pseudomonadales</taxon>
        <taxon>Marinobacteraceae</taxon>
        <taxon>Marinobacter</taxon>
    </lineage>
</organism>
<protein>
    <submittedName>
        <fullName evidence="1">PilZ domain-containing protein</fullName>
    </submittedName>
</protein>
<dbReference type="EMBL" id="PXNN01000017">
    <property type="protein sequence ID" value="PSF07020.1"/>
    <property type="molecule type" value="Genomic_DNA"/>
</dbReference>
<dbReference type="Proteomes" id="UP000238385">
    <property type="component" value="Unassembled WGS sequence"/>
</dbReference>